<comment type="caution">
    <text evidence="5">The sequence shown here is derived from an EMBL/GenBank/DDBJ whole genome shotgun (WGS) entry which is preliminary data.</text>
</comment>
<dbReference type="SUPFAM" id="SSF51206">
    <property type="entry name" value="cAMP-binding domain-like"/>
    <property type="match status" value="1"/>
</dbReference>
<feature type="domain" description="HTH crp-type" evidence="4">
    <location>
        <begin position="152"/>
        <end position="218"/>
    </location>
</feature>
<dbReference type="InterPro" id="IPR036390">
    <property type="entry name" value="WH_DNA-bd_sf"/>
</dbReference>
<evidence type="ECO:0000256" key="3">
    <source>
        <dbReference type="ARBA" id="ARBA00023163"/>
    </source>
</evidence>
<dbReference type="InterPro" id="IPR012318">
    <property type="entry name" value="HTH_CRP"/>
</dbReference>
<dbReference type="InterPro" id="IPR050397">
    <property type="entry name" value="Env_Response_Regulators"/>
</dbReference>
<reference evidence="5" key="1">
    <citation type="submission" date="2020-10" db="EMBL/GenBank/DDBJ databases">
        <authorList>
            <person name="Gilroy R."/>
        </authorList>
    </citation>
    <scope>NUCLEOTIDE SEQUENCE</scope>
    <source>
        <strain evidence="5">ChiW13-3771</strain>
    </source>
</reference>
<dbReference type="PANTHER" id="PTHR24567">
    <property type="entry name" value="CRP FAMILY TRANSCRIPTIONAL REGULATORY PROTEIN"/>
    <property type="match status" value="1"/>
</dbReference>
<evidence type="ECO:0000313" key="6">
    <source>
        <dbReference type="Proteomes" id="UP000824201"/>
    </source>
</evidence>
<dbReference type="InterPro" id="IPR000595">
    <property type="entry name" value="cNMP-bd_dom"/>
</dbReference>
<dbReference type="InterPro" id="IPR018490">
    <property type="entry name" value="cNMP-bd_dom_sf"/>
</dbReference>
<reference evidence="5" key="2">
    <citation type="journal article" date="2021" name="PeerJ">
        <title>Extensive microbial diversity within the chicken gut microbiome revealed by metagenomics and culture.</title>
        <authorList>
            <person name="Gilroy R."/>
            <person name="Ravi A."/>
            <person name="Getino M."/>
            <person name="Pursley I."/>
            <person name="Horton D.L."/>
            <person name="Alikhan N.F."/>
            <person name="Baker D."/>
            <person name="Gharbi K."/>
            <person name="Hall N."/>
            <person name="Watson M."/>
            <person name="Adriaenssens E.M."/>
            <person name="Foster-Nyarko E."/>
            <person name="Jarju S."/>
            <person name="Secka A."/>
            <person name="Antonio M."/>
            <person name="Oren A."/>
            <person name="Chaudhuri R.R."/>
            <person name="La Ragione R."/>
            <person name="Hildebrand F."/>
            <person name="Pallen M.J."/>
        </authorList>
    </citation>
    <scope>NUCLEOTIDE SEQUENCE</scope>
    <source>
        <strain evidence="5">ChiW13-3771</strain>
    </source>
</reference>
<dbReference type="Proteomes" id="UP000824201">
    <property type="component" value="Unassembled WGS sequence"/>
</dbReference>
<proteinExistence type="predicted"/>
<organism evidence="5 6">
    <name type="scientific">Candidatus Fimimorpha faecalis</name>
    <dbReference type="NCBI Taxonomy" id="2840824"/>
    <lineage>
        <taxon>Bacteria</taxon>
        <taxon>Bacillati</taxon>
        <taxon>Bacillota</taxon>
        <taxon>Clostridia</taxon>
        <taxon>Eubacteriales</taxon>
        <taxon>Candidatus Fimimorpha</taxon>
    </lineage>
</organism>
<dbReference type="InterPro" id="IPR036388">
    <property type="entry name" value="WH-like_DNA-bd_sf"/>
</dbReference>
<evidence type="ECO:0000256" key="2">
    <source>
        <dbReference type="ARBA" id="ARBA00023125"/>
    </source>
</evidence>
<evidence type="ECO:0000259" key="4">
    <source>
        <dbReference type="PROSITE" id="PS51063"/>
    </source>
</evidence>
<evidence type="ECO:0000256" key="1">
    <source>
        <dbReference type="ARBA" id="ARBA00023015"/>
    </source>
</evidence>
<dbReference type="Pfam" id="PF13545">
    <property type="entry name" value="HTH_Crp_2"/>
    <property type="match status" value="1"/>
</dbReference>
<sequence length="224" mass="25965">MISDSLIPALKKGFPFWGQLSDGERELLIKNSIVVTFRKEMPIHRTDQKCAGVLLILSGQIRAYILSEDGREVTLYRLFSGDNCVLSASCVLDAVAFDILIEAVEDTEVILIPLSYFKQLMEQNVYVELFTYRSSTERFSDVMWTMQQILFMKADQRLAIFLWDEILKRKDNTIYYTHDQIARYMGSAREVVSRTLKYFSEEGIVTVSRGKITVLDKEKLKRYL</sequence>
<dbReference type="SMART" id="SM00419">
    <property type="entry name" value="HTH_CRP"/>
    <property type="match status" value="1"/>
</dbReference>
<accession>A0A9D1EDG8</accession>
<dbReference type="CDD" id="cd00038">
    <property type="entry name" value="CAP_ED"/>
    <property type="match status" value="1"/>
</dbReference>
<keyword evidence="1" id="KW-0805">Transcription regulation</keyword>
<dbReference type="SUPFAM" id="SSF46785">
    <property type="entry name" value="Winged helix' DNA-binding domain"/>
    <property type="match status" value="1"/>
</dbReference>
<gene>
    <name evidence="5" type="ORF">IAC96_04490</name>
</gene>
<dbReference type="Gene3D" id="2.60.120.10">
    <property type="entry name" value="Jelly Rolls"/>
    <property type="match status" value="1"/>
</dbReference>
<dbReference type="EMBL" id="DVHN01000051">
    <property type="protein sequence ID" value="HIR88190.1"/>
    <property type="molecule type" value="Genomic_DNA"/>
</dbReference>
<dbReference type="AlphaFoldDB" id="A0A9D1EDG8"/>
<dbReference type="InterPro" id="IPR014710">
    <property type="entry name" value="RmlC-like_jellyroll"/>
</dbReference>
<evidence type="ECO:0000313" key="5">
    <source>
        <dbReference type="EMBL" id="HIR88190.1"/>
    </source>
</evidence>
<dbReference type="Gene3D" id="1.10.10.10">
    <property type="entry name" value="Winged helix-like DNA-binding domain superfamily/Winged helix DNA-binding domain"/>
    <property type="match status" value="1"/>
</dbReference>
<name>A0A9D1EDG8_9FIRM</name>
<protein>
    <submittedName>
        <fullName evidence="5">Crp/Fnr family transcriptional regulator</fullName>
    </submittedName>
</protein>
<dbReference type="GO" id="GO:0005829">
    <property type="term" value="C:cytosol"/>
    <property type="evidence" value="ECO:0007669"/>
    <property type="project" value="TreeGrafter"/>
</dbReference>
<dbReference type="GO" id="GO:0003700">
    <property type="term" value="F:DNA-binding transcription factor activity"/>
    <property type="evidence" value="ECO:0007669"/>
    <property type="project" value="TreeGrafter"/>
</dbReference>
<keyword evidence="3" id="KW-0804">Transcription</keyword>
<dbReference type="PROSITE" id="PS51063">
    <property type="entry name" value="HTH_CRP_2"/>
    <property type="match status" value="1"/>
</dbReference>
<dbReference type="Pfam" id="PF00027">
    <property type="entry name" value="cNMP_binding"/>
    <property type="match status" value="1"/>
</dbReference>
<dbReference type="GO" id="GO:0003677">
    <property type="term" value="F:DNA binding"/>
    <property type="evidence" value="ECO:0007669"/>
    <property type="project" value="UniProtKB-KW"/>
</dbReference>
<dbReference type="PANTHER" id="PTHR24567:SF26">
    <property type="entry name" value="REGULATORY PROTEIN YEIL"/>
    <property type="match status" value="1"/>
</dbReference>
<keyword evidence="2" id="KW-0238">DNA-binding</keyword>